<feature type="transmembrane region" description="Helical" evidence="6">
    <location>
        <begin position="35"/>
        <end position="55"/>
    </location>
</feature>
<feature type="transmembrane region" description="Helical" evidence="6">
    <location>
        <begin position="67"/>
        <end position="87"/>
    </location>
</feature>
<dbReference type="SUPFAM" id="SSF103481">
    <property type="entry name" value="Multidrug resistance efflux transporter EmrE"/>
    <property type="match status" value="1"/>
</dbReference>
<comment type="caution">
    <text evidence="8">The sequence shown here is derived from an EMBL/GenBank/DDBJ whole genome shotgun (WGS) entry which is preliminary data.</text>
</comment>
<feature type="domain" description="EamA" evidence="7">
    <location>
        <begin position="8"/>
        <end position="135"/>
    </location>
</feature>
<keyword evidence="3 6" id="KW-0812">Transmembrane</keyword>
<evidence type="ECO:0000313" key="9">
    <source>
        <dbReference type="Proteomes" id="UP000017304"/>
    </source>
</evidence>
<evidence type="ECO:0000256" key="4">
    <source>
        <dbReference type="ARBA" id="ARBA00022989"/>
    </source>
</evidence>
<dbReference type="STRING" id="1173950.SEI61121_02045"/>
<organism evidence="8 9">
    <name type="scientific">Salmonella enterica subsp. indica serovar 6,14,25:z10:1,(2),7 str. 1121</name>
    <dbReference type="NCBI Taxonomy" id="1173950"/>
    <lineage>
        <taxon>Bacteria</taxon>
        <taxon>Pseudomonadati</taxon>
        <taxon>Pseudomonadota</taxon>
        <taxon>Gammaproteobacteria</taxon>
        <taxon>Enterobacterales</taxon>
        <taxon>Enterobacteriaceae</taxon>
        <taxon>Salmonella</taxon>
    </lineage>
</organism>
<feature type="transmembrane region" description="Helical" evidence="6">
    <location>
        <begin position="93"/>
        <end position="114"/>
    </location>
</feature>
<protein>
    <submittedName>
        <fullName evidence="8">Putative transporter</fullName>
    </submittedName>
</protein>
<dbReference type="PANTHER" id="PTHR32322:SF14">
    <property type="entry name" value="PROTEIN PAGO"/>
    <property type="match status" value="1"/>
</dbReference>
<keyword evidence="4 6" id="KW-1133">Transmembrane helix</keyword>
<dbReference type="PANTHER" id="PTHR32322">
    <property type="entry name" value="INNER MEMBRANE TRANSPORTER"/>
    <property type="match status" value="1"/>
</dbReference>
<evidence type="ECO:0000256" key="3">
    <source>
        <dbReference type="ARBA" id="ARBA00022692"/>
    </source>
</evidence>
<keyword evidence="5 6" id="KW-0472">Membrane</keyword>
<accession>V1HBZ0</accession>
<evidence type="ECO:0000256" key="2">
    <source>
        <dbReference type="ARBA" id="ARBA00022475"/>
    </source>
</evidence>
<evidence type="ECO:0000259" key="7">
    <source>
        <dbReference type="Pfam" id="PF00892"/>
    </source>
</evidence>
<evidence type="ECO:0000256" key="5">
    <source>
        <dbReference type="ARBA" id="ARBA00023136"/>
    </source>
</evidence>
<dbReference type="Proteomes" id="UP000017304">
    <property type="component" value="Unassembled WGS sequence"/>
</dbReference>
<sequence>MRKVSISILCLPVSLTRGTPWLAMRIAAKTIPPVFATKMRFMFAALFLIIIAWLRKKPRLFPSGQRLYQFIICIFFFSIPFSLMVYGETYVSSGLAAIIFTSMAVAVLIASVLFLNEKTKLMQVTGLAIAIAALTEIFLEETNINTESHWKSITAIISAVLIHAIIYTQHKKSSGTVSVITFNAPPYIPGTWLRAD</sequence>
<dbReference type="InterPro" id="IPR050638">
    <property type="entry name" value="AA-Vitamin_Transporters"/>
</dbReference>
<dbReference type="GO" id="GO:0005886">
    <property type="term" value="C:plasma membrane"/>
    <property type="evidence" value="ECO:0007669"/>
    <property type="project" value="UniProtKB-SubCell"/>
</dbReference>
<dbReference type="Pfam" id="PF00892">
    <property type="entry name" value="EamA"/>
    <property type="match status" value="1"/>
</dbReference>
<evidence type="ECO:0000256" key="6">
    <source>
        <dbReference type="SAM" id="Phobius"/>
    </source>
</evidence>
<dbReference type="InterPro" id="IPR037185">
    <property type="entry name" value="EmrE-like"/>
</dbReference>
<gene>
    <name evidence="8" type="ORF">SEI61121_02045</name>
</gene>
<name>V1HBZ0_SALER</name>
<evidence type="ECO:0000313" key="8">
    <source>
        <dbReference type="EMBL" id="ESE87536.1"/>
    </source>
</evidence>
<proteinExistence type="predicted"/>
<reference evidence="8 9" key="1">
    <citation type="journal article" date="2013" name="Genome Biol. Evol.">
        <title>Phylogenetic diversity of the enteric pathogen Salmonella enterica subsp. enterica inferred from genome-wide reference-free SNP characters.</title>
        <authorList>
            <person name="Timme R.E."/>
            <person name="Pettengill J.B."/>
            <person name="Allard M.W."/>
            <person name="Strain E."/>
            <person name="Barrangou R."/>
            <person name="Wehnes C."/>
            <person name="Van Kessel J.S."/>
            <person name="Karns J.S."/>
            <person name="Musser S.M."/>
            <person name="Brown E.W."/>
        </authorList>
    </citation>
    <scope>NUCLEOTIDE SEQUENCE [LARGE SCALE GENOMIC DNA]</scope>
    <source>
        <strain evidence="8 9">1121</strain>
    </source>
</reference>
<dbReference type="EMBL" id="AOXI01000004">
    <property type="protein sequence ID" value="ESE87536.1"/>
    <property type="molecule type" value="Genomic_DNA"/>
</dbReference>
<dbReference type="InterPro" id="IPR000620">
    <property type="entry name" value="EamA_dom"/>
</dbReference>
<evidence type="ECO:0000256" key="1">
    <source>
        <dbReference type="ARBA" id="ARBA00004651"/>
    </source>
</evidence>
<keyword evidence="2" id="KW-1003">Cell membrane</keyword>
<comment type="subcellular location">
    <subcellularLocation>
        <location evidence="1">Cell membrane</location>
        <topology evidence="1">Multi-pass membrane protein</topology>
    </subcellularLocation>
</comment>
<dbReference type="AlphaFoldDB" id="V1HBZ0"/>
<dbReference type="PATRIC" id="fig|1173950.3.peg.430"/>